<organism evidence="1 2">
    <name type="scientific">Paralvinella palmiformis</name>
    <dbReference type="NCBI Taxonomy" id="53620"/>
    <lineage>
        <taxon>Eukaryota</taxon>
        <taxon>Metazoa</taxon>
        <taxon>Spiralia</taxon>
        <taxon>Lophotrochozoa</taxon>
        <taxon>Annelida</taxon>
        <taxon>Polychaeta</taxon>
        <taxon>Sedentaria</taxon>
        <taxon>Canalipalpata</taxon>
        <taxon>Terebellida</taxon>
        <taxon>Terebelliformia</taxon>
        <taxon>Alvinellidae</taxon>
        <taxon>Paralvinella</taxon>
    </lineage>
</organism>
<accession>A0AAD9KDH1</accession>
<dbReference type="AlphaFoldDB" id="A0AAD9KDH1"/>
<name>A0AAD9KDH1_9ANNE</name>
<keyword evidence="2" id="KW-1185">Reference proteome</keyword>
<sequence>MLGLSRTIARQRRDGRLVEVVFSRLASRFDEYDQSTKSPVCLLIDFRVENPRISFICLMNEQSPAHTSRPLTFTPHTTVETHHSTLIQSDTITTEAF</sequence>
<gene>
    <name evidence="1" type="ORF">LSH36_12g22003</name>
</gene>
<protein>
    <submittedName>
        <fullName evidence="1">Uncharacterized protein</fullName>
    </submittedName>
</protein>
<dbReference type="EMBL" id="JAODUP010000012">
    <property type="protein sequence ID" value="KAK2169157.1"/>
    <property type="molecule type" value="Genomic_DNA"/>
</dbReference>
<evidence type="ECO:0000313" key="1">
    <source>
        <dbReference type="EMBL" id="KAK2169157.1"/>
    </source>
</evidence>
<comment type="caution">
    <text evidence="1">The sequence shown here is derived from an EMBL/GenBank/DDBJ whole genome shotgun (WGS) entry which is preliminary data.</text>
</comment>
<reference evidence="1" key="1">
    <citation type="journal article" date="2023" name="Mol. Biol. Evol.">
        <title>Third-Generation Sequencing Reveals the Adaptive Role of the Epigenome in Three Deep-Sea Polychaetes.</title>
        <authorList>
            <person name="Perez M."/>
            <person name="Aroh O."/>
            <person name="Sun Y."/>
            <person name="Lan Y."/>
            <person name="Juniper S.K."/>
            <person name="Young C.R."/>
            <person name="Angers B."/>
            <person name="Qian P.Y."/>
        </authorList>
    </citation>
    <scope>NUCLEOTIDE SEQUENCE</scope>
    <source>
        <strain evidence="1">P08H-3</strain>
    </source>
</reference>
<evidence type="ECO:0000313" key="2">
    <source>
        <dbReference type="Proteomes" id="UP001208570"/>
    </source>
</evidence>
<dbReference type="Proteomes" id="UP001208570">
    <property type="component" value="Unassembled WGS sequence"/>
</dbReference>
<proteinExistence type="predicted"/>